<dbReference type="GO" id="GO:0030863">
    <property type="term" value="C:cortical cytoskeleton"/>
    <property type="evidence" value="ECO:0007669"/>
    <property type="project" value="TreeGrafter"/>
</dbReference>
<comment type="function">
    <text evidence="5">F-actin-capping proteins bind in a Ca(2+)-independent manner to the fast growing ends of actin filaments (barbed end) thereby blocking the exchange of subunits at these ends. Unlike other capping proteins (such as gelsolin and severin), these proteins do not sever actin filaments.</text>
</comment>
<dbReference type="PANTHER" id="PTHR10653">
    <property type="entry name" value="F-ACTIN-CAPPING PROTEIN SUBUNIT ALPHA"/>
    <property type="match status" value="1"/>
</dbReference>
<gene>
    <name evidence="6" type="ORF">QR98_0074660</name>
</gene>
<comment type="caution">
    <text evidence="6">The sequence shown here is derived from an EMBL/GenBank/DDBJ whole genome shotgun (WGS) entry which is preliminary data.</text>
</comment>
<evidence type="ECO:0000256" key="4">
    <source>
        <dbReference type="ARBA" id="ARBA00023203"/>
    </source>
</evidence>
<dbReference type="Gene3D" id="3.90.1150.210">
    <property type="entry name" value="F-actin capping protein, beta subunit"/>
    <property type="match status" value="1"/>
</dbReference>
<accession>A0A132AET9</accession>
<dbReference type="SUPFAM" id="SSF90096">
    <property type="entry name" value="Subunits of heterodimeric actin filament capping protein Capz"/>
    <property type="match status" value="1"/>
</dbReference>
<comment type="similarity">
    <text evidence="1 5">Belongs to the F-actin-capping protein alpha subunit family.</text>
</comment>
<dbReference type="Gene3D" id="3.30.1140.60">
    <property type="entry name" value="F-actin capping protein, alpha subunit"/>
    <property type="match status" value="1"/>
</dbReference>
<sequence length="325" mass="37644">MATDSSNDSIMTDSDKLRIVADFILHAPPGQFREVFNGWNYFYFDCSVILFCTYSTDVRHLLSNDSLLKDKASNIFAQYRKDQLTPAALSDNEFTLITEFNELGSNRFYNPKTKKSFKYDFLTEETSEIQSWEPDAANEPWRSALEEIWSVYCADHYYNGISSVFATNQHDHFVLSACIEAHQFQPNNYWLVVAFAILLLMILKSRNGLWRSIWTITFNPNLGKAEIFGKIKAQVHYYENGNVQLVSFKEIKDSTSFSSEKQLAENFKSIVEESENEYQVAIAKNYQNMSDTTFKALRRALPVTRSKIDWHKIMGYRIGSEIKQT</sequence>
<dbReference type="OrthoDB" id="340550at2759"/>
<dbReference type="AlphaFoldDB" id="A0A132AET9"/>
<evidence type="ECO:0000256" key="2">
    <source>
        <dbReference type="ARBA" id="ARBA00014038"/>
    </source>
</evidence>
<dbReference type="InterPro" id="IPR042489">
    <property type="entry name" value="CapZ_alpha_1"/>
</dbReference>
<evidence type="ECO:0000313" key="7">
    <source>
        <dbReference type="Proteomes" id="UP000616769"/>
    </source>
</evidence>
<keyword evidence="4 5" id="KW-0009">Actin-binding</keyword>
<dbReference type="InterPro" id="IPR037282">
    <property type="entry name" value="CapZ_alpha/beta"/>
</dbReference>
<dbReference type="GO" id="GO:0051016">
    <property type="term" value="P:barbed-end actin filament capping"/>
    <property type="evidence" value="ECO:0007669"/>
    <property type="project" value="UniProtKB-UniRule"/>
</dbReference>
<dbReference type="PROSITE" id="PS00749">
    <property type="entry name" value="F_ACTIN_CAPPING_A_2"/>
    <property type="match status" value="1"/>
</dbReference>
<dbReference type="GO" id="GO:0030036">
    <property type="term" value="P:actin cytoskeleton organization"/>
    <property type="evidence" value="ECO:0007669"/>
    <property type="project" value="TreeGrafter"/>
</dbReference>
<keyword evidence="3 5" id="KW-0117">Actin capping</keyword>
<evidence type="ECO:0000313" key="6">
    <source>
        <dbReference type="EMBL" id="KPM08940.1"/>
    </source>
</evidence>
<dbReference type="InterPro" id="IPR042276">
    <property type="entry name" value="CapZ_alpha/beta_2"/>
</dbReference>
<dbReference type="VEuPathDB" id="VectorBase:SSCA004352"/>
<proteinExistence type="inferred from homology"/>
<evidence type="ECO:0000256" key="1">
    <source>
        <dbReference type="ARBA" id="ARBA00010479"/>
    </source>
</evidence>
<evidence type="ECO:0000256" key="5">
    <source>
        <dbReference type="RuleBase" id="RU365077"/>
    </source>
</evidence>
<organism evidence="6 7">
    <name type="scientific">Sarcoptes scabiei</name>
    <name type="common">Itch mite</name>
    <name type="synonym">Acarus scabiei</name>
    <dbReference type="NCBI Taxonomy" id="52283"/>
    <lineage>
        <taxon>Eukaryota</taxon>
        <taxon>Metazoa</taxon>
        <taxon>Ecdysozoa</taxon>
        <taxon>Arthropoda</taxon>
        <taxon>Chelicerata</taxon>
        <taxon>Arachnida</taxon>
        <taxon>Acari</taxon>
        <taxon>Acariformes</taxon>
        <taxon>Sarcoptiformes</taxon>
        <taxon>Astigmata</taxon>
        <taxon>Psoroptidia</taxon>
        <taxon>Sarcoptoidea</taxon>
        <taxon>Sarcoptidae</taxon>
        <taxon>Sarcoptinae</taxon>
        <taxon>Sarcoptes</taxon>
    </lineage>
</organism>
<dbReference type="PANTHER" id="PTHR10653:SF0">
    <property type="entry name" value="F-ACTIN-CAPPING PROTEIN SUBUNIT ALPHA"/>
    <property type="match status" value="1"/>
</dbReference>
<dbReference type="InterPro" id="IPR017865">
    <property type="entry name" value="F-actin_cap_asu_CS"/>
</dbReference>
<dbReference type="GO" id="GO:0008290">
    <property type="term" value="C:F-actin capping protein complex"/>
    <property type="evidence" value="ECO:0007669"/>
    <property type="project" value="UniProtKB-UniRule"/>
</dbReference>
<dbReference type="Proteomes" id="UP000616769">
    <property type="component" value="Unassembled WGS sequence"/>
</dbReference>
<dbReference type="GO" id="GO:0051015">
    <property type="term" value="F:actin filament binding"/>
    <property type="evidence" value="ECO:0007669"/>
    <property type="project" value="TreeGrafter"/>
</dbReference>
<dbReference type="PRINTS" id="PR00191">
    <property type="entry name" value="FACTINCAPA"/>
</dbReference>
<name>A0A132AET9_SARSC</name>
<comment type="subunit">
    <text evidence="5">Heterodimer of an alpha and a beta subunit.</text>
</comment>
<dbReference type="InterPro" id="IPR002189">
    <property type="entry name" value="CapZ_alpha"/>
</dbReference>
<dbReference type="Pfam" id="PF01267">
    <property type="entry name" value="F-actin_cap_A"/>
    <property type="match status" value="1"/>
</dbReference>
<reference evidence="6 7" key="1">
    <citation type="journal article" date="2015" name="Parasit. Vectors">
        <title>Draft genome of the scabies mite.</title>
        <authorList>
            <person name="Rider S.D.Jr."/>
            <person name="Morgan M.S."/>
            <person name="Arlian L.G."/>
        </authorList>
    </citation>
    <scope>NUCLEOTIDE SEQUENCE [LARGE SCALE GENOMIC DNA]</scope>
    <source>
        <strain evidence="6">Arlian Lab</strain>
    </source>
</reference>
<dbReference type="EMBL" id="JXLN01012894">
    <property type="protein sequence ID" value="KPM08940.1"/>
    <property type="molecule type" value="Genomic_DNA"/>
</dbReference>
<dbReference type="FunFam" id="3.90.1150.210:FF:000003">
    <property type="entry name" value="F-actin-capping protein subunit alpha"/>
    <property type="match status" value="1"/>
</dbReference>
<evidence type="ECO:0000256" key="3">
    <source>
        <dbReference type="ARBA" id="ARBA00022467"/>
    </source>
</evidence>
<protein>
    <recommendedName>
        <fullName evidence="2 5">F-actin-capping protein subunit alpha</fullName>
    </recommendedName>
</protein>